<sequence length="140" mass="15138">MENMIDAAEGAAEGLASLATTEDETLTDILLGFLEEITARLCSYLPRTLHLVGCRANDQGVHGELRYRVRTIIKLNDVLVTGFNFGCGSPRKKAAISILANQVPLLVACSFGSTFGCNAYKLLWDVLRSKATITEQDSAS</sequence>
<evidence type="ECO:0000313" key="2">
    <source>
        <dbReference type="Proteomes" id="UP001143856"/>
    </source>
</evidence>
<comment type="caution">
    <text evidence="1">The sequence shown here is derived from an EMBL/GenBank/DDBJ whole genome shotgun (WGS) entry which is preliminary data.</text>
</comment>
<evidence type="ECO:0000313" key="1">
    <source>
        <dbReference type="EMBL" id="KAJ2990968.1"/>
    </source>
</evidence>
<keyword evidence="2" id="KW-1185">Reference proteome</keyword>
<dbReference type="EMBL" id="JAPDGR010000365">
    <property type="protein sequence ID" value="KAJ2990968.1"/>
    <property type="molecule type" value="Genomic_DNA"/>
</dbReference>
<dbReference type="Proteomes" id="UP001143856">
    <property type="component" value="Unassembled WGS sequence"/>
</dbReference>
<accession>A0ACC1PH11</accession>
<reference evidence="1" key="1">
    <citation type="submission" date="2022-10" db="EMBL/GenBank/DDBJ databases">
        <title>Genome Sequence of Xylaria curta.</title>
        <authorList>
            <person name="Buettner E."/>
        </authorList>
    </citation>
    <scope>NUCLEOTIDE SEQUENCE</scope>
    <source>
        <strain evidence="1">Babe10</strain>
    </source>
</reference>
<organism evidence="1 2">
    <name type="scientific">Xylaria curta</name>
    <dbReference type="NCBI Taxonomy" id="42375"/>
    <lineage>
        <taxon>Eukaryota</taxon>
        <taxon>Fungi</taxon>
        <taxon>Dikarya</taxon>
        <taxon>Ascomycota</taxon>
        <taxon>Pezizomycotina</taxon>
        <taxon>Sordariomycetes</taxon>
        <taxon>Xylariomycetidae</taxon>
        <taxon>Xylariales</taxon>
        <taxon>Xylariaceae</taxon>
        <taxon>Xylaria</taxon>
    </lineage>
</organism>
<proteinExistence type="predicted"/>
<name>A0ACC1PH11_9PEZI</name>
<protein>
    <submittedName>
        <fullName evidence="1">Uncharacterized protein</fullName>
    </submittedName>
</protein>
<gene>
    <name evidence="1" type="ORF">NUW58_g2697</name>
</gene>